<protein>
    <submittedName>
        <fullName evidence="1">Uncharacterized protein</fullName>
    </submittedName>
</protein>
<dbReference type="EMBL" id="PTRA01000001">
    <property type="protein sequence ID" value="PQA60194.1"/>
    <property type="molecule type" value="Genomic_DNA"/>
</dbReference>
<dbReference type="OrthoDB" id="770653at2"/>
<proteinExistence type="predicted"/>
<organism evidence="1 2">
    <name type="scientific">Siphonobacter curvatus</name>
    <dbReference type="NCBI Taxonomy" id="2094562"/>
    <lineage>
        <taxon>Bacteria</taxon>
        <taxon>Pseudomonadati</taxon>
        <taxon>Bacteroidota</taxon>
        <taxon>Cytophagia</taxon>
        <taxon>Cytophagales</taxon>
        <taxon>Cytophagaceae</taxon>
        <taxon>Siphonobacter</taxon>
    </lineage>
</organism>
<name>A0A2S7IR60_9BACT</name>
<dbReference type="AlphaFoldDB" id="A0A2S7IR60"/>
<accession>A0A2S7IR60</accession>
<reference evidence="2" key="1">
    <citation type="submission" date="2018-02" db="EMBL/GenBank/DDBJ databases">
        <title>Genome sequencing of Solimonas sp. HR-BB.</title>
        <authorList>
            <person name="Lee Y."/>
            <person name="Jeon C.O."/>
        </authorList>
    </citation>
    <scope>NUCLEOTIDE SEQUENCE [LARGE SCALE GENOMIC DNA]</scope>
    <source>
        <strain evidence="2">HR-U</strain>
    </source>
</reference>
<comment type="caution">
    <text evidence="1">The sequence shown here is derived from an EMBL/GenBank/DDBJ whole genome shotgun (WGS) entry which is preliminary data.</text>
</comment>
<sequence>MGIKPKFTKAEIRSTFVQRRDRIEQAILATLMYLGEMCVNHARSVNTYQDQTGNLRNSIGYIIVKNGRTIASSFVKSVTGTVESDEDGVKIGRGLARELAKQHNTGYALIVVAGMNYAAAVESKGFDVLSSAEHLAEKEFPRMIRDLKLQIAA</sequence>
<evidence type="ECO:0000313" key="1">
    <source>
        <dbReference type="EMBL" id="PQA60194.1"/>
    </source>
</evidence>
<dbReference type="Proteomes" id="UP000239590">
    <property type="component" value="Unassembled WGS sequence"/>
</dbReference>
<keyword evidence="2" id="KW-1185">Reference proteome</keyword>
<gene>
    <name evidence="1" type="ORF">C5O19_11405</name>
</gene>
<dbReference type="RefSeq" id="WP_104712214.1">
    <property type="nucleotide sequence ID" value="NZ_PTRA01000001.1"/>
</dbReference>
<evidence type="ECO:0000313" key="2">
    <source>
        <dbReference type="Proteomes" id="UP000239590"/>
    </source>
</evidence>